<gene>
    <name evidence="3" type="ORF">VB146_22160</name>
</gene>
<proteinExistence type="predicted"/>
<feature type="domain" description="X-Tfes XVIPCD" evidence="2">
    <location>
        <begin position="27"/>
        <end position="123"/>
    </location>
</feature>
<dbReference type="Pfam" id="PF20410">
    <property type="entry name" value="X-Tfes_XVIPCD"/>
    <property type="match status" value="1"/>
</dbReference>
<protein>
    <submittedName>
        <fullName evidence="3">DUF6696 domain-containing protein</fullName>
    </submittedName>
</protein>
<organism evidence="3 4">
    <name type="scientific">Xanthomonas floridensis</name>
    <dbReference type="NCBI Taxonomy" id="1843580"/>
    <lineage>
        <taxon>Bacteria</taxon>
        <taxon>Pseudomonadati</taxon>
        <taxon>Pseudomonadota</taxon>
        <taxon>Gammaproteobacteria</taxon>
        <taxon>Lysobacterales</taxon>
        <taxon>Lysobacteraceae</taxon>
        <taxon>Xanthomonas</taxon>
    </lineage>
</organism>
<evidence type="ECO:0000259" key="2">
    <source>
        <dbReference type="Pfam" id="PF20410"/>
    </source>
</evidence>
<evidence type="ECO:0000256" key="1">
    <source>
        <dbReference type="SAM" id="MobiDB-lite"/>
    </source>
</evidence>
<evidence type="ECO:0000313" key="3">
    <source>
        <dbReference type="EMBL" id="MEA5126500.1"/>
    </source>
</evidence>
<keyword evidence="4" id="KW-1185">Reference proteome</keyword>
<reference evidence="3 4" key="1">
    <citation type="submission" date="2023-12" db="EMBL/GenBank/DDBJ databases">
        <title>Genome sequencing of Xanthomonas floridensis.</title>
        <authorList>
            <person name="Greer S."/>
            <person name="Harrison J."/>
            <person name="Grant M."/>
            <person name="Vicente J."/>
            <person name="Studholme D."/>
        </authorList>
    </citation>
    <scope>NUCLEOTIDE SEQUENCE [LARGE SCALE GENOMIC DNA]</scope>
    <source>
        <strain evidence="3 4">WHRI 8848</strain>
    </source>
</reference>
<dbReference type="Proteomes" id="UP001303614">
    <property type="component" value="Unassembled WGS sequence"/>
</dbReference>
<comment type="caution">
    <text evidence="3">The sequence shown here is derived from an EMBL/GenBank/DDBJ whole genome shotgun (WGS) entry which is preliminary data.</text>
</comment>
<dbReference type="RefSeq" id="WP_153041991.1">
    <property type="nucleotide sequence ID" value="NZ_JAYFSN010000050.1"/>
</dbReference>
<accession>A0ABU5Q3P6</accession>
<feature type="region of interest" description="Disordered" evidence="1">
    <location>
        <begin position="130"/>
        <end position="151"/>
    </location>
</feature>
<name>A0ABU5Q3P6_9XANT</name>
<dbReference type="InterPro" id="IPR046519">
    <property type="entry name" value="X-Tfes_XVIPCD"/>
</dbReference>
<evidence type="ECO:0000313" key="4">
    <source>
        <dbReference type="Proteomes" id="UP001303614"/>
    </source>
</evidence>
<dbReference type="EMBL" id="JAYFSO010000049">
    <property type="protein sequence ID" value="MEA5126500.1"/>
    <property type="molecule type" value="Genomic_DNA"/>
</dbReference>
<sequence length="151" mass="16704">MAVSDGVVQTFLKPQNLREKASDWYESMHKSAEEAVRSLEEGLGRKYDGNSERLAYGGAVVAANHNLQRVDHILLGDATSSAARGERFFVVQGDLNNPAHLRAHGSMHEVLNTPVEQHAARLREIGEAQVQQSQSAAVEHERQHQQQRGMA</sequence>